<reference evidence="3" key="1">
    <citation type="submission" date="2018-11" db="EMBL/GenBank/DDBJ databases">
        <title>Phylogenetic, genomic, and biogeographic characterization of a novel and ubiquitous marine invertebrate-associated Rickettsiales parasite, Candidatus Marinoinvertebrata rohwerii, gen. nov., sp. nov.</title>
        <authorList>
            <person name="Klinges J.G."/>
            <person name="Rosales S.M."/>
            <person name="Mcminds R."/>
            <person name="Shaver E.C."/>
            <person name="Shantz A."/>
            <person name="Peters E.C."/>
            <person name="Burkepile D.E."/>
            <person name="Silliman B.R."/>
            <person name="Vega Thurber R.L."/>
        </authorList>
    </citation>
    <scope>NUCLEOTIDE SEQUENCE [LARGE SCALE GENOMIC DNA]</scope>
    <source>
        <strain evidence="3">a_cerv_44</strain>
    </source>
</reference>
<dbReference type="InterPro" id="IPR036291">
    <property type="entry name" value="NAD(P)-bd_dom_sf"/>
</dbReference>
<gene>
    <name evidence="2" type="ORF">EIC27_03900</name>
</gene>
<sequence>MIKEKSTITVFGGSGFIGANLVKKLAKLDFKINLVQSHNNEHNYLYIHGFPGQICNIKFENTKQFYEEIFSNTDYIINLIGILRESNDRTFRYSHIDIPKNISTYANNLAIKKLIHISSLGIEKTCKFSEYAKTKLKGEKVILKNYSKATIIRPSVVFGNADKFINNLIKLIRTFPFFPLVNKGHVFFQPIFVEDLTDIIIKILLMENTDFYGKIYEVGGPDKLTLLQIVNEIYKALNQSPRYFSINHSIMKIISYLSKLIKSFPINPEEVDLLLINNIINNENLADKLKINTTPLNFFIQKQLYNITS</sequence>
<evidence type="ECO:0000313" key="3">
    <source>
        <dbReference type="Proteomes" id="UP000279470"/>
    </source>
</evidence>
<dbReference type="RefSeq" id="WP_126044826.1">
    <property type="nucleotide sequence ID" value="NZ_RXFM01000047.1"/>
</dbReference>
<dbReference type="Gene3D" id="3.40.50.720">
    <property type="entry name" value="NAD(P)-binding Rossmann-like Domain"/>
    <property type="match status" value="1"/>
</dbReference>
<dbReference type="CDD" id="cd05271">
    <property type="entry name" value="NDUFA9_like_SDR_a"/>
    <property type="match status" value="1"/>
</dbReference>
<dbReference type="InterPro" id="IPR051207">
    <property type="entry name" value="ComplexI_NDUFA9_subunit"/>
</dbReference>
<dbReference type="OrthoDB" id="9776313at2"/>
<evidence type="ECO:0000259" key="1">
    <source>
        <dbReference type="Pfam" id="PF01370"/>
    </source>
</evidence>
<name>A0A3R9XPF4_9RICK</name>
<comment type="caution">
    <text evidence="2">The sequence shown here is derived from an EMBL/GenBank/DDBJ whole genome shotgun (WGS) entry which is preliminary data.</text>
</comment>
<dbReference type="AlphaFoldDB" id="A0A3R9XPF4"/>
<dbReference type="PANTHER" id="PTHR12126">
    <property type="entry name" value="NADH-UBIQUINONE OXIDOREDUCTASE 39 KDA SUBUNIT-RELATED"/>
    <property type="match status" value="1"/>
</dbReference>
<dbReference type="PANTHER" id="PTHR12126:SF11">
    <property type="entry name" value="NADH DEHYDROGENASE [UBIQUINONE] 1 ALPHA SUBCOMPLEX SUBUNIT 9, MITOCHONDRIAL"/>
    <property type="match status" value="1"/>
</dbReference>
<dbReference type="EMBL" id="RXFM01000047">
    <property type="protein sequence ID" value="RST65973.1"/>
    <property type="molecule type" value="Genomic_DNA"/>
</dbReference>
<dbReference type="InterPro" id="IPR001509">
    <property type="entry name" value="Epimerase_deHydtase"/>
</dbReference>
<keyword evidence="3" id="KW-1185">Reference proteome</keyword>
<evidence type="ECO:0000313" key="2">
    <source>
        <dbReference type="EMBL" id="RST65973.1"/>
    </source>
</evidence>
<protein>
    <submittedName>
        <fullName evidence="2">Complex I NDUFA9 subunit family protein</fullName>
    </submittedName>
</protein>
<dbReference type="SUPFAM" id="SSF51735">
    <property type="entry name" value="NAD(P)-binding Rossmann-fold domains"/>
    <property type="match status" value="1"/>
</dbReference>
<dbReference type="Proteomes" id="UP000279470">
    <property type="component" value="Unassembled WGS sequence"/>
</dbReference>
<dbReference type="GO" id="GO:0044877">
    <property type="term" value="F:protein-containing complex binding"/>
    <property type="evidence" value="ECO:0007669"/>
    <property type="project" value="TreeGrafter"/>
</dbReference>
<proteinExistence type="predicted"/>
<feature type="domain" description="NAD-dependent epimerase/dehydratase" evidence="1">
    <location>
        <begin position="8"/>
        <end position="219"/>
    </location>
</feature>
<accession>A0A3R9XPF4</accession>
<organism evidence="2 3">
    <name type="scientific">Candidatus Aquarickettsia rohweri</name>
    <dbReference type="NCBI Taxonomy" id="2602574"/>
    <lineage>
        <taxon>Bacteria</taxon>
        <taxon>Pseudomonadati</taxon>
        <taxon>Pseudomonadota</taxon>
        <taxon>Alphaproteobacteria</taxon>
        <taxon>Rickettsiales</taxon>
        <taxon>Candidatus Midichloriaceae</taxon>
        <taxon>Candidatus Aquarickettsia</taxon>
    </lineage>
</organism>
<dbReference type="Pfam" id="PF01370">
    <property type="entry name" value="Epimerase"/>
    <property type="match status" value="1"/>
</dbReference>